<dbReference type="Proteomes" id="UP001146793">
    <property type="component" value="Unassembled WGS sequence"/>
</dbReference>
<dbReference type="PANTHER" id="PTHR10845">
    <property type="entry name" value="REGULATOR OF G PROTEIN SIGNALING"/>
    <property type="match status" value="1"/>
</dbReference>
<feature type="transmembrane region" description="Helical" evidence="1">
    <location>
        <begin position="12"/>
        <end position="29"/>
    </location>
</feature>
<sequence length="456" mass="53187">MAVESIFLFRRINTAIMFCSGLGFFYLFVKKRNHPAIQSRSVVITGFVTFSFPLFNLVSLFEQKVSGVSQCFLSCFYKDMVQCVGIGVFLYMAARLVFIYVLHKEKLHNMKRFYLQVKDSSNNYGTDQISRTGTEGIEMSSRTDTQSELNEDFSLFNVEIELKNVEQNYYQKRHLISGRFLTIGLTLHYIIFFLLTLIDYFTTPNREIGGECANETSKVVIRAILAVIQVLIMAYLVFKIRKINDLYKIKIEIYGIVIVLLIYNIINVSLNLAEDRVKQDIALYITAYFILFFVLVWPLYLTYKKFDQNILTKDGENEETFHRNLENILKDKRTLPYFIEFAKKDYSIENVSFYSAIQQLRKVKKNRKKKRISSKIISTFISTNGALTLNLESETRTKCLADYEQDRLGENCFDVALAEVFVLMAHSTYPQFLASENYQQMITEVNLEQQQVRFND</sequence>
<dbReference type="EMBL" id="JANTQA010000016">
    <property type="protein sequence ID" value="KAJ3447378.1"/>
    <property type="molecule type" value="Genomic_DNA"/>
</dbReference>
<dbReference type="PRINTS" id="PR01301">
    <property type="entry name" value="RGSPROTEIN"/>
</dbReference>
<feature type="transmembrane region" description="Helical" evidence="1">
    <location>
        <begin position="251"/>
        <end position="269"/>
    </location>
</feature>
<keyword evidence="1" id="KW-0472">Membrane</keyword>
<dbReference type="SMART" id="SM00315">
    <property type="entry name" value="RGS"/>
    <property type="match status" value="1"/>
</dbReference>
<keyword evidence="1" id="KW-0812">Transmembrane</keyword>
<feature type="transmembrane region" description="Helical" evidence="1">
    <location>
        <begin position="41"/>
        <end position="61"/>
    </location>
</feature>
<name>A0AAV8A4C5_9EUKA</name>
<protein>
    <submittedName>
        <fullName evidence="3">Regulator of g protein signaling</fullName>
    </submittedName>
</protein>
<gene>
    <name evidence="3" type="ORF">M0812_07608</name>
</gene>
<feature type="transmembrane region" description="Helical" evidence="1">
    <location>
        <begin position="220"/>
        <end position="239"/>
    </location>
</feature>
<dbReference type="InterPro" id="IPR036305">
    <property type="entry name" value="RGS_sf"/>
</dbReference>
<accession>A0AAV8A4C5</accession>
<dbReference type="AlphaFoldDB" id="A0AAV8A4C5"/>
<dbReference type="InterPro" id="IPR044926">
    <property type="entry name" value="RGS_subdomain_2"/>
</dbReference>
<dbReference type="Gene3D" id="1.10.167.10">
    <property type="entry name" value="Regulator of G-protein Signalling 4, domain 2"/>
    <property type="match status" value="1"/>
</dbReference>
<feature type="transmembrane region" description="Helical" evidence="1">
    <location>
        <begin position="180"/>
        <end position="200"/>
    </location>
</feature>
<evidence type="ECO:0000259" key="2">
    <source>
        <dbReference type="PROSITE" id="PS50132"/>
    </source>
</evidence>
<feature type="transmembrane region" description="Helical" evidence="1">
    <location>
        <begin position="281"/>
        <end position="303"/>
    </location>
</feature>
<feature type="transmembrane region" description="Helical" evidence="1">
    <location>
        <begin position="81"/>
        <end position="102"/>
    </location>
</feature>
<comment type="caution">
    <text evidence="3">The sequence shown here is derived from an EMBL/GenBank/DDBJ whole genome shotgun (WGS) entry which is preliminary data.</text>
</comment>
<feature type="domain" description="RGS" evidence="2">
    <location>
        <begin position="324"/>
        <end position="442"/>
    </location>
</feature>
<dbReference type="Pfam" id="PF00615">
    <property type="entry name" value="RGS"/>
    <property type="match status" value="1"/>
</dbReference>
<evidence type="ECO:0000313" key="3">
    <source>
        <dbReference type="EMBL" id="KAJ3447378.1"/>
    </source>
</evidence>
<evidence type="ECO:0000256" key="1">
    <source>
        <dbReference type="SAM" id="Phobius"/>
    </source>
</evidence>
<dbReference type="SUPFAM" id="SSF48097">
    <property type="entry name" value="Regulator of G-protein signaling, RGS"/>
    <property type="match status" value="1"/>
</dbReference>
<reference evidence="3" key="1">
    <citation type="submission" date="2022-08" db="EMBL/GenBank/DDBJ databases">
        <title>Novel sulphate-reducing endosymbionts in the free-living metamonad Anaeramoeba.</title>
        <authorList>
            <person name="Jerlstrom-Hultqvist J."/>
            <person name="Cepicka I."/>
            <person name="Gallot-Lavallee L."/>
            <person name="Salas-Leiva D."/>
            <person name="Curtis B.A."/>
            <person name="Zahonova K."/>
            <person name="Pipaliya S."/>
            <person name="Dacks J."/>
            <person name="Roger A.J."/>
        </authorList>
    </citation>
    <scope>NUCLEOTIDE SEQUENCE</scope>
    <source>
        <strain evidence="3">Busselton2</strain>
    </source>
</reference>
<dbReference type="PROSITE" id="PS50132">
    <property type="entry name" value="RGS"/>
    <property type="match status" value="1"/>
</dbReference>
<dbReference type="PANTHER" id="PTHR10845:SF192">
    <property type="entry name" value="DOUBLE HIT, ISOFORM B"/>
    <property type="match status" value="1"/>
</dbReference>
<organism evidence="3 4">
    <name type="scientific">Anaeramoeba flamelloides</name>
    <dbReference type="NCBI Taxonomy" id="1746091"/>
    <lineage>
        <taxon>Eukaryota</taxon>
        <taxon>Metamonada</taxon>
        <taxon>Anaeramoebidae</taxon>
        <taxon>Anaeramoeba</taxon>
    </lineage>
</organism>
<keyword evidence="1" id="KW-1133">Transmembrane helix</keyword>
<evidence type="ECO:0000313" key="4">
    <source>
        <dbReference type="Proteomes" id="UP001146793"/>
    </source>
</evidence>
<dbReference type="InterPro" id="IPR016137">
    <property type="entry name" value="RGS"/>
</dbReference>
<proteinExistence type="predicted"/>